<evidence type="ECO:0000313" key="1">
    <source>
        <dbReference type="EMBL" id="OLP54647.1"/>
    </source>
</evidence>
<dbReference type="AlphaFoldDB" id="A0A1Q9AHE5"/>
<dbReference type="EMBL" id="MKIO01000032">
    <property type="protein sequence ID" value="OLP54647.1"/>
    <property type="molecule type" value="Genomic_DNA"/>
</dbReference>
<gene>
    <name evidence="1" type="ORF">BJF92_08820</name>
</gene>
<sequence length="71" mass="7628">MTGAIKSPLATSPNASRRAEELDALHAILPSDRHDQLAILLTDEDVATLTQALGYDNSGERKMGRAARLVL</sequence>
<comment type="caution">
    <text evidence="1">The sequence shown here is derived from an EMBL/GenBank/DDBJ whole genome shotgun (WGS) entry which is preliminary data.</text>
</comment>
<evidence type="ECO:0000313" key="2">
    <source>
        <dbReference type="Proteomes" id="UP000186143"/>
    </source>
</evidence>
<dbReference type="RefSeq" id="WP_075635580.1">
    <property type="nucleotide sequence ID" value="NZ_MKIO01000032.1"/>
</dbReference>
<dbReference type="Proteomes" id="UP000186143">
    <property type="component" value="Unassembled WGS sequence"/>
</dbReference>
<organism evidence="1 2">
    <name type="scientific">Xaviernesmea rhizosphaerae</name>
    <dbReference type="NCBI Taxonomy" id="1672749"/>
    <lineage>
        <taxon>Bacteria</taxon>
        <taxon>Pseudomonadati</taxon>
        <taxon>Pseudomonadota</taxon>
        <taxon>Alphaproteobacteria</taxon>
        <taxon>Hyphomicrobiales</taxon>
        <taxon>Rhizobiaceae</taxon>
        <taxon>Rhizobium/Agrobacterium group</taxon>
        <taxon>Xaviernesmea</taxon>
    </lineage>
</organism>
<protein>
    <submittedName>
        <fullName evidence="1">Uncharacterized protein</fullName>
    </submittedName>
</protein>
<reference evidence="1 2" key="1">
    <citation type="submission" date="2016-09" db="EMBL/GenBank/DDBJ databases">
        <title>Rhizobium sp. nov., a novel species isolated from the rice rhizosphere.</title>
        <authorList>
            <person name="Zhao J."/>
            <person name="Zhang X."/>
        </authorList>
    </citation>
    <scope>NUCLEOTIDE SEQUENCE [LARGE SCALE GENOMIC DNA]</scope>
    <source>
        <strain evidence="1 2">MH17</strain>
    </source>
</reference>
<name>A0A1Q9AHE5_9HYPH</name>
<proteinExistence type="predicted"/>
<accession>A0A1Q9AHE5</accession>